<evidence type="ECO:0000256" key="2">
    <source>
        <dbReference type="SAM" id="Coils"/>
    </source>
</evidence>
<comment type="caution">
    <text evidence="6">The sequence shown here is derived from an EMBL/GenBank/DDBJ whole genome shotgun (WGS) entry which is preliminary data.</text>
</comment>
<dbReference type="Pfam" id="PF21674">
    <property type="entry name" value="CCDC22_N"/>
    <property type="match status" value="1"/>
</dbReference>
<feature type="domain" description="CCDC22 N-terminal" evidence="5">
    <location>
        <begin position="3"/>
        <end position="106"/>
    </location>
</feature>
<dbReference type="InterPro" id="IPR048349">
    <property type="entry name" value="CCDC22_N"/>
</dbReference>
<comment type="similarity">
    <text evidence="1">Belongs to the CCDC22 family.</text>
</comment>
<sequence length="687" mass="78262">MSTDEILVNQLKRANFQDANNFSNCANVTSQQLISAVTFIFDKIPSTKGKIGEQPKSKALQFNFANKLVELMHSLNYIGDLTYDTFLMPKEDKTRSIVSFLLSKIPAQQAQAPTAQTTTGYSPLFATAQSAFEEAKKKKPEARKALAQPLPLINSSISEERKKEIAAANDESKIPFFAIPILNNGYSFSQQCGCNSFASLLAANDRDTDLDELTSFKKKVDMNQIKKVTKRAFVVQPVSIDFTYQTVQTKAAPKAVATIKSNLENVARFEFTQNDASILNAVAVQSKTVKASLSDSKLSKLASLSKTTEEPSVLVDETPEEKAEREAEIAAKQAEEEKKKQEEEERKRIEEEERAKDPPLTNEQIETLKAELKSEKQEAIGTLQSLEDKFNEVEQTIDEEQDECEALQAELSEIVKENEKLEIELEKVKKVAQVSQADASQIKKLQKDLIGHVTSLLDIANEYEPKRIQLIEEYRTLSAAIKRRDQDKQLMMNKITKLRKNIQDDQQHLQETQEQISHVEEANRNAPSDQHHRHHYVEMILDHIKKLQTQEEEVEKVRADIRSQNQRMNQTIDTVKRTWQLLEGTIYSKAKEKNQDWMKKTYKMAVELLTLYESISEEVENTGKCSAQTMELDQKIERLENQIDNEALERVQNDLKTLREEIDQIKASMPEEEEAEPAAEVEDDLDE</sequence>
<name>A0ABR2ILR4_9EUKA</name>
<feature type="domain" description="CCDC22 coiled-coil" evidence="4">
    <location>
        <begin position="208"/>
        <end position="641"/>
    </location>
</feature>
<evidence type="ECO:0000259" key="5">
    <source>
        <dbReference type="Pfam" id="PF21674"/>
    </source>
</evidence>
<feature type="coiled-coil region" evidence="2">
    <location>
        <begin position="495"/>
        <end position="567"/>
    </location>
</feature>
<protein>
    <submittedName>
        <fullName evidence="6">Coiled-coil domain-containing protein 22</fullName>
    </submittedName>
</protein>
<evidence type="ECO:0000313" key="7">
    <source>
        <dbReference type="Proteomes" id="UP001470230"/>
    </source>
</evidence>
<dbReference type="InterPro" id="IPR008530">
    <property type="entry name" value="CCDC22"/>
</dbReference>
<reference evidence="6 7" key="1">
    <citation type="submission" date="2024-04" db="EMBL/GenBank/DDBJ databases">
        <title>Tritrichomonas musculus Genome.</title>
        <authorList>
            <person name="Alves-Ferreira E."/>
            <person name="Grigg M."/>
            <person name="Lorenzi H."/>
            <person name="Galac M."/>
        </authorList>
    </citation>
    <scope>NUCLEOTIDE SEQUENCE [LARGE SCALE GENOMIC DNA]</scope>
    <source>
        <strain evidence="6 7">EAF2021</strain>
    </source>
</reference>
<evidence type="ECO:0000313" key="6">
    <source>
        <dbReference type="EMBL" id="KAK8863768.1"/>
    </source>
</evidence>
<dbReference type="PANTHER" id="PTHR15668:SF4">
    <property type="entry name" value="COILED-COIL DOMAIN-CONTAINING PROTEIN 22"/>
    <property type="match status" value="1"/>
</dbReference>
<dbReference type="EMBL" id="JAPFFF010000017">
    <property type="protein sequence ID" value="KAK8863768.1"/>
    <property type="molecule type" value="Genomic_DNA"/>
</dbReference>
<accession>A0ABR2ILR4</accession>
<feature type="region of interest" description="Disordered" evidence="3">
    <location>
        <begin position="307"/>
        <end position="363"/>
    </location>
</feature>
<evidence type="ECO:0000259" key="4">
    <source>
        <dbReference type="Pfam" id="PF05667"/>
    </source>
</evidence>
<feature type="compositionally biased region" description="Basic and acidic residues" evidence="3">
    <location>
        <begin position="320"/>
        <end position="357"/>
    </location>
</feature>
<feature type="region of interest" description="Disordered" evidence="3">
    <location>
        <begin position="665"/>
        <end position="687"/>
    </location>
</feature>
<dbReference type="Proteomes" id="UP001470230">
    <property type="component" value="Unassembled WGS sequence"/>
</dbReference>
<keyword evidence="7" id="KW-1185">Reference proteome</keyword>
<dbReference type="PANTHER" id="PTHR15668">
    <property type="entry name" value="JM1 PROTEIN"/>
    <property type="match status" value="1"/>
</dbReference>
<gene>
    <name evidence="6" type="ORF">M9Y10_011458</name>
</gene>
<proteinExistence type="inferred from homology"/>
<evidence type="ECO:0000256" key="3">
    <source>
        <dbReference type="SAM" id="MobiDB-lite"/>
    </source>
</evidence>
<organism evidence="6 7">
    <name type="scientific">Tritrichomonas musculus</name>
    <dbReference type="NCBI Taxonomy" id="1915356"/>
    <lineage>
        <taxon>Eukaryota</taxon>
        <taxon>Metamonada</taxon>
        <taxon>Parabasalia</taxon>
        <taxon>Tritrichomonadida</taxon>
        <taxon>Tritrichomonadidae</taxon>
        <taxon>Tritrichomonas</taxon>
    </lineage>
</organism>
<dbReference type="InterPro" id="IPR048348">
    <property type="entry name" value="CCDC22_CC"/>
</dbReference>
<feature type="compositionally biased region" description="Acidic residues" evidence="3">
    <location>
        <begin position="670"/>
        <end position="687"/>
    </location>
</feature>
<dbReference type="Pfam" id="PF05667">
    <property type="entry name" value="CCDC22_CC"/>
    <property type="match status" value="1"/>
</dbReference>
<evidence type="ECO:0000256" key="1">
    <source>
        <dbReference type="ARBA" id="ARBA00006438"/>
    </source>
</evidence>
<keyword evidence="2" id="KW-0175">Coiled coil</keyword>